<dbReference type="GO" id="GO:0009252">
    <property type="term" value="P:peptidoglycan biosynthetic process"/>
    <property type="evidence" value="ECO:0007669"/>
    <property type="project" value="UniProtKB-UniRule"/>
</dbReference>
<dbReference type="CDD" id="cd01555">
    <property type="entry name" value="UdpNAET"/>
    <property type="match status" value="1"/>
</dbReference>
<evidence type="ECO:0000256" key="12">
    <source>
        <dbReference type="ARBA" id="ARBA00039108"/>
    </source>
</evidence>
<keyword evidence="4" id="KW-0132">Cell division</keyword>
<evidence type="ECO:0000256" key="8">
    <source>
        <dbReference type="ARBA" id="ARBA00023306"/>
    </source>
</evidence>
<dbReference type="NCBIfam" id="NF006873">
    <property type="entry name" value="PRK09369.1"/>
    <property type="match status" value="1"/>
</dbReference>
<dbReference type="GO" id="GO:0008760">
    <property type="term" value="F:UDP-N-acetylglucosamine 1-carboxyvinyltransferase activity"/>
    <property type="evidence" value="ECO:0007669"/>
    <property type="project" value="UniProtKB-UniRule"/>
</dbReference>
<evidence type="ECO:0000256" key="10">
    <source>
        <dbReference type="ARBA" id="ARBA00023317"/>
    </source>
</evidence>
<evidence type="ECO:0000256" key="11">
    <source>
        <dbReference type="ARBA" id="ARBA00038367"/>
    </source>
</evidence>
<dbReference type="PANTHER" id="PTHR43783">
    <property type="entry name" value="UDP-N-ACETYLGLUCOSAMINE 1-CARBOXYVINYLTRANSFERASE"/>
    <property type="match status" value="1"/>
</dbReference>
<evidence type="ECO:0000256" key="2">
    <source>
        <dbReference type="ARBA" id="ARBA00004752"/>
    </source>
</evidence>
<evidence type="ECO:0000256" key="7">
    <source>
        <dbReference type="ARBA" id="ARBA00022984"/>
    </source>
</evidence>
<dbReference type="STRING" id="297318.BK138_11805"/>
<comment type="caution">
    <text evidence="17">The sequence shown here is derived from an EMBL/GenBank/DDBJ whole genome shotgun (WGS) entry which is preliminary data.</text>
</comment>
<dbReference type="Gene3D" id="3.65.10.10">
    <property type="entry name" value="Enolpyruvate transferase domain"/>
    <property type="match status" value="2"/>
</dbReference>
<sequence length="431" mass="46422">MRWLEVKQRGPLDGSVIIPGSKNSSLALIAAAVLGDTPTILEGIPDINDIRAIGEIGSRIGLQVSKNDDGHFVVDSTRIHSSVLDQALTSSFRASYYLIGGLLSKYKRVTLGYPGGDNFVERPIDQHMKIFRAFGADVTLEEKQYTVSAEKLTGTDFCFDLLTSGATINAVLLASLAAGITHLHNCATDPEVVDVCQLLNRMGADITGAGTDTIRIRGVKSLTGCRYRVIPDRLIAGAFMMTVGITGGTLTLKQVIPEHMRSIMAKLSEIGIEFESGDDYIIASSQGNIKPTRVRTGMYPVFNSDMQQPITSLLLKAPGYSAVREKVYPYRFSHVAQLNRLGADIQAKNGYAIIKGGRPLHGGYAHATDVRAGTCLIMAGLQSEQATRITGIEHIERGYEDAVHLFGQAGIGLVIHEGEPAPDGTEYTTTA</sequence>
<evidence type="ECO:0000256" key="13">
    <source>
        <dbReference type="ARBA" id="ARBA00039754"/>
    </source>
</evidence>
<keyword evidence="18" id="KW-1185">Reference proteome</keyword>
<keyword evidence="3" id="KW-0963">Cytoplasm</keyword>
<organism evidence="17 18">
    <name type="scientific">Paenibacillus rhizosphaerae</name>
    <dbReference type="NCBI Taxonomy" id="297318"/>
    <lineage>
        <taxon>Bacteria</taxon>
        <taxon>Bacillati</taxon>
        <taxon>Bacillota</taxon>
        <taxon>Bacilli</taxon>
        <taxon>Bacillales</taxon>
        <taxon>Paenibacillaceae</taxon>
        <taxon>Paenibacillus</taxon>
    </lineage>
</organism>
<protein>
    <recommendedName>
        <fullName evidence="13 15">UDP-N-acetylglucosamine 1-carboxyvinyltransferase</fullName>
        <ecNumber evidence="12 15">2.5.1.7</ecNumber>
    </recommendedName>
</protein>
<dbReference type="GO" id="GO:0019277">
    <property type="term" value="P:UDP-N-acetylgalactosamine biosynthetic process"/>
    <property type="evidence" value="ECO:0007669"/>
    <property type="project" value="InterPro"/>
</dbReference>
<keyword evidence="7" id="KW-0573">Peptidoglycan synthesis</keyword>
<keyword evidence="9" id="KW-0961">Cell wall biogenesis/degradation</keyword>
<evidence type="ECO:0000313" key="17">
    <source>
        <dbReference type="EMBL" id="OMF55373.1"/>
    </source>
</evidence>
<comment type="catalytic activity">
    <reaction evidence="14">
        <text>phosphoenolpyruvate + UDP-N-acetyl-alpha-D-glucosamine = UDP-N-acetyl-3-O-(1-carboxyvinyl)-alpha-D-glucosamine + phosphate</text>
        <dbReference type="Rhea" id="RHEA:18681"/>
        <dbReference type="ChEBI" id="CHEBI:43474"/>
        <dbReference type="ChEBI" id="CHEBI:57705"/>
        <dbReference type="ChEBI" id="CHEBI:58702"/>
        <dbReference type="ChEBI" id="CHEBI:68483"/>
        <dbReference type="EC" id="2.5.1.7"/>
    </reaction>
</comment>
<comment type="pathway">
    <text evidence="2">Cell wall biogenesis; peptidoglycan biosynthesis.</text>
</comment>
<gene>
    <name evidence="17" type="ORF">BK138_11805</name>
</gene>
<keyword evidence="6" id="KW-0133">Cell shape</keyword>
<dbReference type="Proteomes" id="UP000187172">
    <property type="component" value="Unassembled WGS sequence"/>
</dbReference>
<feature type="domain" description="Enolpyruvate transferase" evidence="16">
    <location>
        <begin position="7"/>
        <end position="401"/>
    </location>
</feature>
<dbReference type="SUPFAM" id="SSF55205">
    <property type="entry name" value="EPT/RTPC-like"/>
    <property type="match status" value="1"/>
</dbReference>
<dbReference type="EMBL" id="MRTP01000002">
    <property type="protein sequence ID" value="OMF55373.1"/>
    <property type="molecule type" value="Genomic_DNA"/>
</dbReference>
<name>A0A1R1EU40_9BACL</name>
<dbReference type="InterPro" id="IPR001986">
    <property type="entry name" value="Enolpyruvate_Tfrase_dom"/>
</dbReference>
<evidence type="ECO:0000256" key="4">
    <source>
        <dbReference type="ARBA" id="ARBA00022618"/>
    </source>
</evidence>
<dbReference type="PANTHER" id="PTHR43783:SF2">
    <property type="entry name" value="UDP-N-ACETYLGLUCOSAMINE 1-CARBOXYVINYLTRANSFERASE 2"/>
    <property type="match status" value="1"/>
</dbReference>
<evidence type="ECO:0000256" key="6">
    <source>
        <dbReference type="ARBA" id="ARBA00022960"/>
    </source>
</evidence>
<evidence type="ECO:0000256" key="1">
    <source>
        <dbReference type="ARBA" id="ARBA00004496"/>
    </source>
</evidence>
<dbReference type="Pfam" id="PF00275">
    <property type="entry name" value="EPSP_synthase"/>
    <property type="match status" value="1"/>
</dbReference>
<dbReference type="InterPro" id="IPR050068">
    <property type="entry name" value="MurA_subfamily"/>
</dbReference>
<reference evidence="17 18" key="1">
    <citation type="submission" date="2016-11" db="EMBL/GenBank/DDBJ databases">
        <title>Paenibacillus species isolates.</title>
        <authorList>
            <person name="Beno S.M."/>
        </authorList>
    </citation>
    <scope>NUCLEOTIDE SEQUENCE [LARGE SCALE GENOMIC DNA]</scope>
    <source>
        <strain evidence="17 18">FSL R5-0378</strain>
    </source>
</reference>
<dbReference type="AlphaFoldDB" id="A0A1R1EU40"/>
<evidence type="ECO:0000256" key="9">
    <source>
        <dbReference type="ARBA" id="ARBA00023316"/>
    </source>
</evidence>
<keyword evidence="5 17" id="KW-0808">Transferase</keyword>
<dbReference type="GO" id="GO:0008360">
    <property type="term" value="P:regulation of cell shape"/>
    <property type="evidence" value="ECO:0007669"/>
    <property type="project" value="UniProtKB-KW"/>
</dbReference>
<dbReference type="InterPro" id="IPR013792">
    <property type="entry name" value="RNA3'P_cycl/enolpyr_Trfase_a/b"/>
</dbReference>
<dbReference type="GO" id="GO:0051301">
    <property type="term" value="P:cell division"/>
    <property type="evidence" value="ECO:0007669"/>
    <property type="project" value="UniProtKB-KW"/>
</dbReference>
<evidence type="ECO:0000256" key="14">
    <source>
        <dbReference type="ARBA" id="ARBA00047527"/>
    </source>
</evidence>
<keyword evidence="8" id="KW-0131">Cell cycle</keyword>
<evidence type="ECO:0000256" key="3">
    <source>
        <dbReference type="ARBA" id="ARBA00022490"/>
    </source>
</evidence>
<dbReference type="EC" id="2.5.1.7" evidence="12 15"/>
<dbReference type="RefSeq" id="WP_076169768.1">
    <property type="nucleotide sequence ID" value="NZ_MRTP01000002.1"/>
</dbReference>
<dbReference type="InterPro" id="IPR005750">
    <property type="entry name" value="UDP_GlcNAc_COvinyl_MurA"/>
</dbReference>
<comment type="similarity">
    <text evidence="11">Belongs to the EPSP synthase family. MurA subfamily.</text>
</comment>
<evidence type="ECO:0000256" key="15">
    <source>
        <dbReference type="NCBIfam" id="TIGR01072"/>
    </source>
</evidence>
<proteinExistence type="inferred from homology"/>
<evidence type="ECO:0000256" key="5">
    <source>
        <dbReference type="ARBA" id="ARBA00022679"/>
    </source>
</evidence>
<dbReference type="NCBIfam" id="TIGR01072">
    <property type="entry name" value="murA"/>
    <property type="match status" value="1"/>
</dbReference>
<accession>A0A1R1EU40</accession>
<evidence type="ECO:0000259" key="16">
    <source>
        <dbReference type="Pfam" id="PF00275"/>
    </source>
</evidence>
<dbReference type="GO" id="GO:0005737">
    <property type="term" value="C:cytoplasm"/>
    <property type="evidence" value="ECO:0007669"/>
    <property type="project" value="UniProtKB-SubCell"/>
</dbReference>
<comment type="subcellular location">
    <subcellularLocation>
        <location evidence="1">Cytoplasm</location>
    </subcellularLocation>
</comment>
<dbReference type="GO" id="GO:0071555">
    <property type="term" value="P:cell wall organization"/>
    <property type="evidence" value="ECO:0007669"/>
    <property type="project" value="UniProtKB-KW"/>
</dbReference>
<evidence type="ECO:0000313" key="18">
    <source>
        <dbReference type="Proteomes" id="UP000187172"/>
    </source>
</evidence>
<keyword evidence="10" id="KW-0670">Pyruvate</keyword>
<dbReference type="InterPro" id="IPR036968">
    <property type="entry name" value="Enolpyruvate_Tfrase_sf"/>
</dbReference>